<dbReference type="Proteomes" id="UP000020529">
    <property type="component" value="Unassembled WGS sequence"/>
</dbReference>
<dbReference type="AlphaFoldDB" id="A0A015SV29"/>
<reference evidence="1 2" key="1">
    <citation type="submission" date="2014-02" db="EMBL/GenBank/DDBJ databases">
        <authorList>
            <person name="Sears C."/>
            <person name="Carroll K."/>
            <person name="Sack B.R."/>
            <person name="Qadri F."/>
            <person name="Myers L.L."/>
            <person name="Chung G.-T."/>
            <person name="Escheverria P."/>
            <person name="Fraser C.M."/>
            <person name="Sadzewicz L."/>
            <person name="Shefchek K.A."/>
            <person name="Tallon L."/>
            <person name="Das S.P."/>
            <person name="Daugherty S."/>
            <person name="Mongodin E.F."/>
        </authorList>
    </citation>
    <scope>NUCLEOTIDE SEQUENCE [LARGE SCALE GENOMIC DNA]</scope>
    <source>
        <strain evidence="2">3988T(B)14</strain>
    </source>
</reference>
<comment type="caution">
    <text evidence="1">The sequence shown here is derived from an EMBL/GenBank/DDBJ whole genome shotgun (WGS) entry which is preliminary data.</text>
</comment>
<name>A0A015SV29_BACFG</name>
<sequence length="42" mass="4926">MQPPAVIARGRQEKLYLLFKGKTGTGNLLKLDWFQFTKDRMK</sequence>
<organism evidence="1 2">
    <name type="scientific">Bacteroides fragilis str. 3988T(B)14</name>
    <dbReference type="NCBI Taxonomy" id="1339315"/>
    <lineage>
        <taxon>Bacteria</taxon>
        <taxon>Pseudomonadati</taxon>
        <taxon>Bacteroidota</taxon>
        <taxon>Bacteroidia</taxon>
        <taxon>Bacteroidales</taxon>
        <taxon>Bacteroidaceae</taxon>
        <taxon>Bacteroides</taxon>
    </lineage>
</organism>
<evidence type="ECO:0000313" key="2">
    <source>
        <dbReference type="Proteomes" id="UP000020529"/>
    </source>
</evidence>
<dbReference type="EMBL" id="JGCY01000220">
    <property type="protein sequence ID" value="EXY76044.1"/>
    <property type="molecule type" value="Genomic_DNA"/>
</dbReference>
<dbReference type="PATRIC" id="fig|1339315.3.peg.1071"/>
<protein>
    <submittedName>
        <fullName evidence="1">Putative exported carbohydrate-binding protein</fullName>
    </submittedName>
</protein>
<gene>
    <name evidence="1" type="ORF">M124_0255</name>
</gene>
<proteinExistence type="predicted"/>
<evidence type="ECO:0000313" key="1">
    <source>
        <dbReference type="EMBL" id="EXY76044.1"/>
    </source>
</evidence>
<accession>A0A015SV29</accession>